<dbReference type="InterPro" id="IPR001223">
    <property type="entry name" value="Glyco_hydro18_cat"/>
</dbReference>
<dbReference type="GO" id="GO:0005975">
    <property type="term" value="P:carbohydrate metabolic process"/>
    <property type="evidence" value="ECO:0007669"/>
    <property type="project" value="InterPro"/>
</dbReference>
<feature type="region of interest" description="Disordered" evidence="1">
    <location>
        <begin position="280"/>
        <end position="330"/>
    </location>
</feature>
<dbReference type="PROSITE" id="PS51257">
    <property type="entry name" value="PROKAR_LIPOPROTEIN"/>
    <property type="match status" value="1"/>
</dbReference>
<feature type="domain" description="GH18" evidence="2">
    <location>
        <begin position="1"/>
        <end position="267"/>
    </location>
</feature>
<organism evidence="3 4">
    <name type="scientific">Leptotrombidium deliense</name>
    <dbReference type="NCBI Taxonomy" id="299467"/>
    <lineage>
        <taxon>Eukaryota</taxon>
        <taxon>Metazoa</taxon>
        <taxon>Ecdysozoa</taxon>
        <taxon>Arthropoda</taxon>
        <taxon>Chelicerata</taxon>
        <taxon>Arachnida</taxon>
        <taxon>Acari</taxon>
        <taxon>Acariformes</taxon>
        <taxon>Trombidiformes</taxon>
        <taxon>Prostigmata</taxon>
        <taxon>Anystina</taxon>
        <taxon>Parasitengona</taxon>
        <taxon>Trombiculoidea</taxon>
        <taxon>Trombiculidae</taxon>
        <taxon>Leptotrombidium</taxon>
    </lineage>
</organism>
<dbReference type="CDD" id="cd06543">
    <property type="entry name" value="GH18_PF-ChiA-like"/>
    <property type="match status" value="1"/>
</dbReference>
<dbReference type="SUPFAM" id="SSF51445">
    <property type="entry name" value="(Trans)glycosidases"/>
    <property type="match status" value="1"/>
</dbReference>
<protein>
    <recommendedName>
        <fullName evidence="2">GH18 domain-containing protein</fullName>
    </recommendedName>
</protein>
<dbReference type="STRING" id="299467.A0A443SQ69"/>
<feature type="compositionally biased region" description="Low complexity" evidence="1">
    <location>
        <begin position="280"/>
        <end position="325"/>
    </location>
</feature>
<evidence type="ECO:0000256" key="1">
    <source>
        <dbReference type="SAM" id="MobiDB-lite"/>
    </source>
</evidence>
<evidence type="ECO:0000259" key="2">
    <source>
        <dbReference type="PROSITE" id="PS51910"/>
    </source>
</evidence>
<dbReference type="AlphaFoldDB" id="A0A443SQ69"/>
<dbReference type="Gene3D" id="3.20.20.80">
    <property type="entry name" value="Glycosidases"/>
    <property type="match status" value="1"/>
</dbReference>
<dbReference type="PANTHER" id="PTHR42976:SF1">
    <property type="entry name" value="GH18 DOMAIN-CONTAINING PROTEIN-RELATED"/>
    <property type="match status" value="1"/>
</dbReference>
<dbReference type="OrthoDB" id="6501919at2759"/>
<dbReference type="Proteomes" id="UP000288716">
    <property type="component" value="Unassembled WGS sequence"/>
</dbReference>
<reference evidence="3 4" key="1">
    <citation type="journal article" date="2018" name="Gigascience">
        <title>Genomes of trombidid mites reveal novel predicted allergens and laterally-transferred genes associated with secondary metabolism.</title>
        <authorList>
            <person name="Dong X."/>
            <person name="Chaisiri K."/>
            <person name="Xia D."/>
            <person name="Armstrong S.D."/>
            <person name="Fang Y."/>
            <person name="Donnelly M.J."/>
            <person name="Kadowaki T."/>
            <person name="McGarry J.W."/>
            <person name="Darby A.C."/>
            <person name="Makepeace B.L."/>
        </authorList>
    </citation>
    <scope>NUCLEOTIDE SEQUENCE [LARGE SCALE GENOMIC DNA]</scope>
    <source>
        <strain evidence="3">UoL-UT</strain>
    </source>
</reference>
<gene>
    <name evidence="3" type="ORF">B4U80_03374</name>
</gene>
<dbReference type="VEuPathDB" id="VectorBase:LDEU002423"/>
<evidence type="ECO:0000313" key="4">
    <source>
        <dbReference type="Proteomes" id="UP000288716"/>
    </source>
</evidence>
<dbReference type="EMBL" id="NCKV01000834">
    <property type="protein sequence ID" value="RWS29615.1"/>
    <property type="molecule type" value="Genomic_DNA"/>
</dbReference>
<comment type="caution">
    <text evidence="3">The sequence shown here is derived from an EMBL/GenBank/DDBJ whole genome shotgun (WGS) entry which is preliminary data.</text>
</comment>
<evidence type="ECO:0000313" key="3">
    <source>
        <dbReference type="EMBL" id="RWS29615.1"/>
    </source>
</evidence>
<accession>A0A443SQ69</accession>
<proteinExistence type="predicted"/>
<dbReference type="PANTHER" id="PTHR42976">
    <property type="entry name" value="BIFUNCTIONAL CHITINASE/LYSOZYME-RELATED"/>
    <property type="match status" value="1"/>
</dbReference>
<keyword evidence="4" id="KW-1185">Reference proteome</keyword>
<dbReference type="InterPro" id="IPR052750">
    <property type="entry name" value="GH18_Chitinase"/>
</dbReference>
<dbReference type="PROSITE" id="PS51910">
    <property type="entry name" value="GH18_2"/>
    <property type="match status" value="1"/>
</dbReference>
<name>A0A443SQ69_9ACAR</name>
<sequence>MGKPTLGEVFKATNQKVFTLAFVLGSSSGCDPKWGASIALDDPQIISQIREIQSQGGEVIVGTGGAMGPYLENSCTTIDSLADAYIKILDTVKTNHLDVDIESTVDVDKVTKALAKVQQQRKTNVGFTLMVQADDYGITPILGVELLKTAKKNGVKVDIVNPMTMEFPSSNAVWGEAVISAAKATLGQMKTIWPELSNEQLNKMLGVTPMIGRNFNGKIFAQSDAQLLINWAISNKIGLLAFWSVGRDNGGCPGGAVSASCSSIQQSDYEFTKMFQQFSMNSGNSTTNPSTPSTPTTPDSTADSKIPTTQESTSSTSPTTENTQSGEKCKGRSERRFDDWCEANCAMGFCPPDYCACEKKVA</sequence>
<dbReference type="InterPro" id="IPR017853">
    <property type="entry name" value="GH"/>
</dbReference>